<feature type="chain" id="PRO_5020573476" description="Granulins domain-containing protein" evidence="2">
    <location>
        <begin position="20"/>
        <end position="215"/>
    </location>
</feature>
<sequence>MLFTSLLAVTLTLLPTITAAEEGHTHFVTHNLHRRQGSAFEPDTITLPGSCASYNKVTCGKRLCIGPQLGEICCDPAQDWGCPNGSFCLTNGLCCPDGLDPVTCAAQNNIRLPPGFKTKSAVDPSLLTESATPTSTRTTARTTPTTTSTVVPAGGDDDEDDDGGLDLGWLKSLTASIAPRPSGSGVPQAGDSAAAVGRRAGVGLVVVGVVAAVVV</sequence>
<protein>
    <recommendedName>
        <fullName evidence="5">Granulins domain-containing protein</fullName>
    </recommendedName>
</protein>
<accession>A0A4S2MJX1</accession>
<organism evidence="3 4">
    <name type="scientific">Ascodesmis nigricans</name>
    <dbReference type="NCBI Taxonomy" id="341454"/>
    <lineage>
        <taxon>Eukaryota</taxon>
        <taxon>Fungi</taxon>
        <taxon>Dikarya</taxon>
        <taxon>Ascomycota</taxon>
        <taxon>Pezizomycotina</taxon>
        <taxon>Pezizomycetes</taxon>
        <taxon>Pezizales</taxon>
        <taxon>Ascodesmidaceae</taxon>
        <taxon>Ascodesmis</taxon>
    </lineage>
</organism>
<keyword evidence="4" id="KW-1185">Reference proteome</keyword>
<dbReference type="Proteomes" id="UP000298138">
    <property type="component" value="Unassembled WGS sequence"/>
</dbReference>
<evidence type="ECO:0000313" key="4">
    <source>
        <dbReference type="Proteomes" id="UP000298138"/>
    </source>
</evidence>
<evidence type="ECO:0000313" key="3">
    <source>
        <dbReference type="EMBL" id="TGZ77222.1"/>
    </source>
</evidence>
<name>A0A4S2MJX1_9PEZI</name>
<reference evidence="3 4" key="1">
    <citation type="submission" date="2019-04" db="EMBL/GenBank/DDBJ databases">
        <title>Comparative genomics and transcriptomics to analyze fruiting body development in filamentous ascomycetes.</title>
        <authorList>
            <consortium name="DOE Joint Genome Institute"/>
            <person name="Lutkenhaus R."/>
            <person name="Traeger S."/>
            <person name="Breuer J."/>
            <person name="Kuo A."/>
            <person name="Lipzen A."/>
            <person name="Pangilinan J."/>
            <person name="Dilworth D."/>
            <person name="Sandor L."/>
            <person name="Poggeler S."/>
            <person name="Barry K."/>
            <person name="Grigoriev I.V."/>
            <person name="Nowrousian M."/>
        </authorList>
    </citation>
    <scope>NUCLEOTIDE SEQUENCE [LARGE SCALE GENOMIC DNA]</scope>
    <source>
        <strain evidence="3 4">CBS 389.68</strain>
    </source>
</reference>
<feature type="compositionally biased region" description="Acidic residues" evidence="1">
    <location>
        <begin position="155"/>
        <end position="164"/>
    </location>
</feature>
<dbReference type="OrthoDB" id="5409186at2759"/>
<evidence type="ECO:0000256" key="2">
    <source>
        <dbReference type="SAM" id="SignalP"/>
    </source>
</evidence>
<keyword evidence="2" id="KW-0732">Signal</keyword>
<dbReference type="InParanoid" id="A0A4S2MJX1"/>
<evidence type="ECO:0008006" key="5">
    <source>
        <dbReference type="Google" id="ProtNLM"/>
    </source>
</evidence>
<dbReference type="EMBL" id="ML220157">
    <property type="protein sequence ID" value="TGZ77222.1"/>
    <property type="molecule type" value="Genomic_DNA"/>
</dbReference>
<feature type="compositionally biased region" description="Low complexity" evidence="1">
    <location>
        <begin position="130"/>
        <end position="154"/>
    </location>
</feature>
<dbReference type="AlphaFoldDB" id="A0A4S2MJX1"/>
<feature type="signal peptide" evidence="2">
    <location>
        <begin position="1"/>
        <end position="19"/>
    </location>
</feature>
<evidence type="ECO:0000256" key="1">
    <source>
        <dbReference type="SAM" id="MobiDB-lite"/>
    </source>
</evidence>
<gene>
    <name evidence="3" type="ORF">EX30DRAFT_398724</name>
</gene>
<proteinExistence type="predicted"/>
<feature type="region of interest" description="Disordered" evidence="1">
    <location>
        <begin position="121"/>
        <end position="164"/>
    </location>
</feature>